<feature type="domain" description="Signal transduction histidine kinase subgroup 3 dimerisation and phosphoacceptor" evidence="11">
    <location>
        <begin position="223"/>
        <end position="288"/>
    </location>
</feature>
<dbReference type="SUPFAM" id="SSF55874">
    <property type="entry name" value="ATPase domain of HSP90 chaperone/DNA topoisomerase II/histidine kinase"/>
    <property type="match status" value="1"/>
</dbReference>
<evidence type="ECO:0000256" key="10">
    <source>
        <dbReference type="SAM" id="Phobius"/>
    </source>
</evidence>
<feature type="region of interest" description="Disordered" evidence="9">
    <location>
        <begin position="286"/>
        <end position="319"/>
    </location>
</feature>
<evidence type="ECO:0000256" key="5">
    <source>
        <dbReference type="ARBA" id="ARBA00022741"/>
    </source>
</evidence>
<evidence type="ECO:0000256" key="2">
    <source>
        <dbReference type="ARBA" id="ARBA00012438"/>
    </source>
</evidence>
<dbReference type="Gene3D" id="1.20.5.1930">
    <property type="match status" value="1"/>
</dbReference>
<dbReference type="PANTHER" id="PTHR24421:SF10">
    <property type="entry name" value="NITRATE_NITRITE SENSOR PROTEIN NARQ"/>
    <property type="match status" value="1"/>
</dbReference>
<keyword evidence="10" id="KW-0472">Membrane</keyword>
<keyword evidence="13" id="KW-1185">Reference proteome</keyword>
<dbReference type="GO" id="GO:0005524">
    <property type="term" value="F:ATP binding"/>
    <property type="evidence" value="ECO:0007669"/>
    <property type="project" value="UniProtKB-KW"/>
</dbReference>
<proteinExistence type="predicted"/>
<dbReference type="GO" id="GO:0016020">
    <property type="term" value="C:membrane"/>
    <property type="evidence" value="ECO:0007669"/>
    <property type="project" value="InterPro"/>
</dbReference>
<evidence type="ECO:0000256" key="3">
    <source>
        <dbReference type="ARBA" id="ARBA00022553"/>
    </source>
</evidence>
<feature type="compositionally biased region" description="Low complexity" evidence="9">
    <location>
        <begin position="403"/>
        <end position="417"/>
    </location>
</feature>
<dbReference type="InterPro" id="IPR050482">
    <property type="entry name" value="Sensor_HK_TwoCompSys"/>
</dbReference>
<dbReference type="GO" id="GO:0046983">
    <property type="term" value="F:protein dimerization activity"/>
    <property type="evidence" value="ECO:0007669"/>
    <property type="project" value="InterPro"/>
</dbReference>
<feature type="transmembrane region" description="Helical" evidence="10">
    <location>
        <begin position="67"/>
        <end position="87"/>
    </location>
</feature>
<evidence type="ECO:0000256" key="4">
    <source>
        <dbReference type="ARBA" id="ARBA00022679"/>
    </source>
</evidence>
<keyword evidence="3" id="KW-0597">Phosphoprotein</keyword>
<dbReference type="GeneID" id="78121205"/>
<feature type="transmembrane region" description="Helical" evidence="10">
    <location>
        <begin position="20"/>
        <end position="47"/>
    </location>
</feature>
<feature type="compositionally biased region" description="Low complexity" evidence="9">
    <location>
        <begin position="306"/>
        <end position="315"/>
    </location>
</feature>
<dbReference type="Pfam" id="PF07730">
    <property type="entry name" value="HisKA_3"/>
    <property type="match status" value="1"/>
</dbReference>
<feature type="transmembrane region" description="Helical" evidence="10">
    <location>
        <begin position="119"/>
        <end position="147"/>
    </location>
</feature>
<feature type="region of interest" description="Disordered" evidence="9">
    <location>
        <begin position="399"/>
        <end position="421"/>
    </location>
</feature>
<feature type="transmembrane region" description="Helical" evidence="10">
    <location>
        <begin position="167"/>
        <end position="189"/>
    </location>
</feature>
<evidence type="ECO:0000313" key="13">
    <source>
        <dbReference type="Proteomes" id="UP000274327"/>
    </source>
</evidence>
<keyword evidence="5" id="KW-0547">Nucleotide-binding</keyword>
<keyword evidence="10" id="KW-0812">Transmembrane</keyword>
<keyword evidence="4" id="KW-0808">Transferase</keyword>
<evidence type="ECO:0000313" key="12">
    <source>
        <dbReference type="EMBL" id="RRR18390.1"/>
    </source>
</evidence>
<dbReference type="RefSeq" id="WP_126986805.1">
    <property type="nucleotide sequence ID" value="NZ_ML133855.1"/>
</dbReference>
<evidence type="ECO:0000256" key="9">
    <source>
        <dbReference type="SAM" id="MobiDB-lite"/>
    </source>
</evidence>
<protein>
    <recommendedName>
        <fullName evidence="2">histidine kinase</fullName>
        <ecNumber evidence="2">2.7.13.3</ecNumber>
    </recommendedName>
</protein>
<evidence type="ECO:0000256" key="6">
    <source>
        <dbReference type="ARBA" id="ARBA00022777"/>
    </source>
</evidence>
<keyword evidence="8" id="KW-0902">Two-component regulatory system</keyword>
<evidence type="ECO:0000256" key="8">
    <source>
        <dbReference type="ARBA" id="ARBA00023012"/>
    </source>
</evidence>
<evidence type="ECO:0000259" key="11">
    <source>
        <dbReference type="Pfam" id="PF07730"/>
    </source>
</evidence>
<dbReference type="InterPro" id="IPR011712">
    <property type="entry name" value="Sig_transdc_His_kin_sub3_dim/P"/>
</dbReference>
<dbReference type="Proteomes" id="UP000274327">
    <property type="component" value="Unassembled WGS sequence"/>
</dbReference>
<dbReference type="AlphaFoldDB" id="A0A426SJK9"/>
<name>A0A426SJK9_9MICO</name>
<keyword evidence="6 12" id="KW-0418">Kinase</keyword>
<dbReference type="Gene3D" id="3.30.565.10">
    <property type="entry name" value="Histidine kinase-like ATPase, C-terminal domain"/>
    <property type="match status" value="1"/>
</dbReference>
<dbReference type="GO" id="GO:0000155">
    <property type="term" value="F:phosphorelay sensor kinase activity"/>
    <property type="evidence" value="ECO:0007669"/>
    <property type="project" value="InterPro"/>
</dbReference>
<dbReference type="InterPro" id="IPR036890">
    <property type="entry name" value="HATPase_C_sf"/>
</dbReference>
<sequence length="461" mass="47344">MIDDDVRMEILRRQGRRLAWLMAGAAIGLAVVLLVVVVAAVAVGLGAEPGSEAGSGTVGALRGAGPVGAIAGASVLLAALLGLVPGVRELEVTGARGMLGADGELLVPRRPRAGHHARTALWVVLHLGSGLLCATLLATFVPSAALFLVELAAGRSFGSGLPLPEGAVGRLGAAALALLIGAASALAWWPLGAALSRLAPHLLGPTATDRLEAAEQRVAREAERTRIARELHDGIGHALTVVSVQAAAARTVQHRDPEVTAAALAAIEETARDATGELDAVLALLREEESGRRTPRHPAAPDGRATDAPAAPGDEPAAEDELERLLAGHRRAGMDLHRRGELPADLAPLQHRHLVRGLGELLTNAQRHAAPGPVTLVLGADDGRVHLEVTSPLDDALAEPADDAAAPPADSAAQPAAVPGGHGLVGVRERAALLGGTLEAGPRGEHWIARLDLPLLREEER</sequence>
<organism evidence="12 13">
    <name type="scientific">Brachybacterium paraconglomeratum</name>
    <dbReference type="NCBI Taxonomy" id="173362"/>
    <lineage>
        <taxon>Bacteria</taxon>
        <taxon>Bacillati</taxon>
        <taxon>Actinomycetota</taxon>
        <taxon>Actinomycetes</taxon>
        <taxon>Micrococcales</taxon>
        <taxon>Dermabacteraceae</taxon>
        <taxon>Brachybacterium</taxon>
    </lineage>
</organism>
<keyword evidence="10" id="KW-1133">Transmembrane helix</keyword>
<comment type="catalytic activity">
    <reaction evidence="1">
        <text>ATP + protein L-histidine = ADP + protein N-phospho-L-histidine.</text>
        <dbReference type="EC" id="2.7.13.3"/>
    </reaction>
</comment>
<comment type="caution">
    <text evidence="12">The sequence shown here is derived from an EMBL/GenBank/DDBJ whole genome shotgun (WGS) entry which is preliminary data.</text>
</comment>
<keyword evidence="7" id="KW-0067">ATP-binding</keyword>
<evidence type="ECO:0000256" key="7">
    <source>
        <dbReference type="ARBA" id="ARBA00022840"/>
    </source>
</evidence>
<reference evidence="12 13" key="1">
    <citation type="submission" date="2018-07" db="EMBL/GenBank/DDBJ databases">
        <title>Brachybacteriurn paraconglorneratum KCTC 9916.</title>
        <authorList>
            <person name="Li Y."/>
        </authorList>
    </citation>
    <scope>NUCLEOTIDE SEQUENCE [LARGE SCALE GENOMIC DNA]</scope>
    <source>
        <strain evidence="12 13">KCTC 9916</strain>
    </source>
</reference>
<evidence type="ECO:0000256" key="1">
    <source>
        <dbReference type="ARBA" id="ARBA00000085"/>
    </source>
</evidence>
<gene>
    <name evidence="12" type="ORF">DS079_09240</name>
</gene>
<accession>A0A426SJK9</accession>
<dbReference type="PANTHER" id="PTHR24421">
    <property type="entry name" value="NITRATE/NITRITE SENSOR PROTEIN NARX-RELATED"/>
    <property type="match status" value="1"/>
</dbReference>
<dbReference type="EMBL" id="QOCI01000007">
    <property type="protein sequence ID" value="RRR18390.1"/>
    <property type="molecule type" value="Genomic_DNA"/>
</dbReference>
<dbReference type="EC" id="2.7.13.3" evidence="2"/>